<dbReference type="InterPro" id="IPR016160">
    <property type="entry name" value="Ald_DH_CS_CYS"/>
</dbReference>
<evidence type="ECO:0000256" key="5">
    <source>
        <dbReference type="PIRSR" id="PIRSR036492-1"/>
    </source>
</evidence>
<evidence type="ECO:0000313" key="10">
    <source>
        <dbReference type="Proteomes" id="UP000216998"/>
    </source>
</evidence>
<dbReference type="Pfam" id="PF00171">
    <property type="entry name" value="Aldedh"/>
    <property type="match status" value="1"/>
</dbReference>
<keyword evidence="10" id="KW-1185">Reference proteome</keyword>
<evidence type="ECO:0000256" key="1">
    <source>
        <dbReference type="ARBA" id="ARBA00009986"/>
    </source>
</evidence>
<dbReference type="InterPro" id="IPR016163">
    <property type="entry name" value="Ald_DH_C"/>
</dbReference>
<evidence type="ECO:0000256" key="6">
    <source>
        <dbReference type="PROSITE-ProRule" id="PRU10007"/>
    </source>
</evidence>
<evidence type="ECO:0000256" key="4">
    <source>
        <dbReference type="PIRNR" id="PIRNR036492"/>
    </source>
</evidence>
<dbReference type="InterPro" id="IPR016162">
    <property type="entry name" value="Ald_DH_N"/>
</dbReference>
<dbReference type="InterPro" id="IPR016161">
    <property type="entry name" value="Ald_DH/histidinol_DH"/>
</dbReference>
<reference evidence="9 10" key="1">
    <citation type="submission" date="2017-07" db="EMBL/GenBank/DDBJ databases">
        <title>Niveispirillum cyanobacteriorum sp. nov., isolated from cyanobacterial aggregates in a eutrophic lake.</title>
        <authorList>
            <person name="Cai H."/>
        </authorList>
    </citation>
    <scope>NUCLEOTIDE SEQUENCE [LARGE SCALE GENOMIC DNA]</scope>
    <source>
        <strain evidence="10">TH1-14</strain>
    </source>
</reference>
<keyword evidence="3" id="KW-0520">NAD</keyword>
<evidence type="ECO:0000256" key="7">
    <source>
        <dbReference type="RuleBase" id="RU003345"/>
    </source>
</evidence>
<sequence>MADAVIEFPSGQIRQRLTRSAEKRLSSAFGQLRDGWRRDGGLDPSRRDDALDHLTRALVKYQAALVEAVSQDFGHRSPHETKLADIHASLSAIRHARRHFRRWMRPSRVDVALPFLPGRAQVEMVPLGVVGIISPWNYPIQLALIPLATAIAAGNRVLLKPSEMTPRTTALLERLLAEVFEQTEVAVVAGGVDMAQAVSHLPLDHLLFTGSTAAGRQVMRAASDGLVPVTLELGGKSPAIIGPGFDLETAAERVAIGKLFNAGQTCVAPDYALVPQGWEVAFADHVERAMIRLYPRLGDNPDYTSIISDQHYERLLALIDDARRQGAQARFINPASEALEPAKRKLAPTLLWNVPATAAVMAQEIFGPILPILSYRSLEEAVVTVNSRPRPLALYLFSRQKTDVDFVLNRTRAGGITVNDTLLHAAQDALPFGGIGESGMGAYHGEAGFRTFSQARPLFYASQFSASRLVRPPYGDRIDRLLRWLIGR</sequence>
<dbReference type="OrthoDB" id="9812625at2"/>
<comment type="caution">
    <text evidence="9">The sequence shown here is derived from an EMBL/GenBank/DDBJ whole genome shotgun (WGS) entry which is preliminary data.</text>
</comment>
<dbReference type="CDD" id="cd07133">
    <property type="entry name" value="ALDH_CALDH_CalB"/>
    <property type="match status" value="1"/>
</dbReference>
<protein>
    <recommendedName>
        <fullName evidence="4">Aldehyde dehydrogenase</fullName>
    </recommendedName>
</protein>
<dbReference type="RefSeq" id="WP_094454760.1">
    <property type="nucleotide sequence ID" value="NZ_NOXU01000024.1"/>
</dbReference>
<feature type="active site" evidence="5">
    <location>
        <position position="266"/>
    </location>
</feature>
<proteinExistence type="inferred from homology"/>
<dbReference type="InterPro" id="IPR029510">
    <property type="entry name" value="Ald_DH_CS_GLU"/>
</dbReference>
<dbReference type="GO" id="GO:0004029">
    <property type="term" value="F:aldehyde dehydrogenase (NAD+) activity"/>
    <property type="evidence" value="ECO:0007669"/>
    <property type="project" value="TreeGrafter"/>
</dbReference>
<dbReference type="PROSITE" id="PS00687">
    <property type="entry name" value="ALDEHYDE_DEHYDR_GLU"/>
    <property type="match status" value="1"/>
</dbReference>
<dbReference type="SUPFAM" id="SSF53720">
    <property type="entry name" value="ALDH-like"/>
    <property type="match status" value="1"/>
</dbReference>
<dbReference type="GO" id="GO:0005737">
    <property type="term" value="C:cytoplasm"/>
    <property type="evidence" value="ECO:0007669"/>
    <property type="project" value="TreeGrafter"/>
</dbReference>
<name>A0A255Z320_9PROT</name>
<dbReference type="AlphaFoldDB" id="A0A255Z320"/>
<dbReference type="EMBL" id="NOXU01000024">
    <property type="protein sequence ID" value="OYQ35831.1"/>
    <property type="molecule type" value="Genomic_DNA"/>
</dbReference>
<evidence type="ECO:0000259" key="8">
    <source>
        <dbReference type="Pfam" id="PF00171"/>
    </source>
</evidence>
<evidence type="ECO:0000313" key="9">
    <source>
        <dbReference type="EMBL" id="OYQ35831.1"/>
    </source>
</evidence>
<dbReference type="PROSITE" id="PS00070">
    <property type="entry name" value="ALDEHYDE_DEHYDR_CYS"/>
    <property type="match status" value="1"/>
</dbReference>
<comment type="similarity">
    <text evidence="1 4 7">Belongs to the aldehyde dehydrogenase family.</text>
</comment>
<dbReference type="PIRSF" id="PIRSF036492">
    <property type="entry name" value="ALDH"/>
    <property type="match status" value="1"/>
</dbReference>
<evidence type="ECO:0000256" key="3">
    <source>
        <dbReference type="ARBA" id="ARBA00023027"/>
    </source>
</evidence>
<feature type="active site" evidence="5 6">
    <location>
        <position position="232"/>
    </location>
</feature>
<keyword evidence="2 4" id="KW-0560">Oxidoreductase</keyword>
<dbReference type="Gene3D" id="3.40.309.10">
    <property type="entry name" value="Aldehyde Dehydrogenase, Chain A, domain 2"/>
    <property type="match status" value="1"/>
</dbReference>
<evidence type="ECO:0000256" key="2">
    <source>
        <dbReference type="ARBA" id="ARBA00023002"/>
    </source>
</evidence>
<dbReference type="PANTHER" id="PTHR43570">
    <property type="entry name" value="ALDEHYDE DEHYDROGENASE"/>
    <property type="match status" value="1"/>
</dbReference>
<feature type="domain" description="Aldehyde dehydrogenase" evidence="8">
    <location>
        <begin position="40"/>
        <end position="455"/>
    </location>
</feature>
<dbReference type="Proteomes" id="UP000216998">
    <property type="component" value="Unassembled WGS sequence"/>
</dbReference>
<organism evidence="9 10">
    <name type="scientific">Niveispirillum lacus</name>
    <dbReference type="NCBI Taxonomy" id="1981099"/>
    <lineage>
        <taxon>Bacteria</taxon>
        <taxon>Pseudomonadati</taxon>
        <taxon>Pseudomonadota</taxon>
        <taxon>Alphaproteobacteria</taxon>
        <taxon>Rhodospirillales</taxon>
        <taxon>Azospirillaceae</taxon>
        <taxon>Niveispirillum</taxon>
    </lineage>
</organism>
<dbReference type="PANTHER" id="PTHR43570:SF20">
    <property type="entry name" value="ALDEHYDE DEHYDROGENASE ALDX-RELATED"/>
    <property type="match status" value="1"/>
</dbReference>
<dbReference type="Gene3D" id="3.40.605.10">
    <property type="entry name" value="Aldehyde Dehydrogenase, Chain A, domain 1"/>
    <property type="match status" value="1"/>
</dbReference>
<dbReference type="GO" id="GO:0006081">
    <property type="term" value="P:aldehyde metabolic process"/>
    <property type="evidence" value="ECO:0007669"/>
    <property type="project" value="InterPro"/>
</dbReference>
<dbReference type="InterPro" id="IPR012394">
    <property type="entry name" value="Aldehyde_DH_NAD(P)"/>
</dbReference>
<accession>A0A255Z320</accession>
<gene>
    <name evidence="9" type="ORF">CHU95_06045</name>
</gene>
<dbReference type="InterPro" id="IPR015590">
    <property type="entry name" value="Aldehyde_DH_dom"/>
</dbReference>